<feature type="transmembrane region" description="Helical" evidence="6">
    <location>
        <begin position="12"/>
        <end position="39"/>
    </location>
</feature>
<sequence>MKIGLRTIKTAVSATLSMIVAESLGLLYPASAGIISVLSVTNTKKTSLLTGLYRLLSLALATVIAYFCFSILGFNALAFGVYLLLFIPAAVYFKLSDGIVVSSVLVTQYLVEQDLSWSIIGNEFLLMTIGVGFALLMNLYMPDTEKRLKEDQKVIETMFRKILNNMAAYLNEHNKERNLFEKCNDLKAFIRTGENWAKNHAENQLISSNHYYIEYFTMRRLQSNSLKDMLQILENITVEPEQVGNIQELLQYTAETFAENNDGQDILDKIAQVYEVYRKKELPKTRKEFENRAQLFQLLQVFQSFIEIKAEFSKHQNEENNSIL</sequence>
<dbReference type="PANTHER" id="PTHR40064">
    <property type="entry name" value="MEMBRANE PROTEIN-RELATED"/>
    <property type="match status" value="1"/>
</dbReference>
<keyword evidence="9" id="KW-1185">Reference proteome</keyword>
<evidence type="ECO:0000313" key="8">
    <source>
        <dbReference type="EMBL" id="MBO0439340.1"/>
    </source>
</evidence>
<evidence type="ECO:0000256" key="6">
    <source>
        <dbReference type="SAM" id="Phobius"/>
    </source>
</evidence>
<keyword evidence="5 6" id="KW-0472">Membrane</keyword>
<dbReference type="Gene3D" id="1.20.120.940">
    <property type="entry name" value="Putative aromatic acid exporter, C-terminal domain"/>
    <property type="match status" value="1"/>
</dbReference>
<protein>
    <submittedName>
        <fullName evidence="8">Aromatic acid exporter family protein</fullName>
    </submittedName>
</protein>
<gene>
    <name evidence="8" type="ORF">JZO69_03060</name>
</gene>
<evidence type="ECO:0000256" key="4">
    <source>
        <dbReference type="ARBA" id="ARBA00022989"/>
    </source>
</evidence>
<organism evidence="8 9">
    <name type="scientific">Candidatus Enterococcus ikei</name>
    <dbReference type="NCBI Taxonomy" id="2815326"/>
    <lineage>
        <taxon>Bacteria</taxon>
        <taxon>Bacillati</taxon>
        <taxon>Bacillota</taxon>
        <taxon>Bacilli</taxon>
        <taxon>Lactobacillales</taxon>
        <taxon>Enterococcaceae</taxon>
        <taxon>Enterococcus</taxon>
    </lineage>
</organism>
<keyword evidence="4 6" id="KW-1133">Transmembrane helix</keyword>
<comment type="subcellular location">
    <subcellularLocation>
        <location evidence="1">Cell membrane</location>
        <topology evidence="1">Multi-pass membrane protein</topology>
    </subcellularLocation>
</comment>
<dbReference type="EMBL" id="JAFLWD010000007">
    <property type="protein sequence ID" value="MBO0439340.1"/>
    <property type="molecule type" value="Genomic_DNA"/>
</dbReference>
<keyword evidence="2" id="KW-1003">Cell membrane</keyword>
<evidence type="ECO:0000256" key="2">
    <source>
        <dbReference type="ARBA" id="ARBA00022475"/>
    </source>
</evidence>
<dbReference type="Pfam" id="PF11728">
    <property type="entry name" value="ArAE_1_C"/>
    <property type="match status" value="1"/>
</dbReference>
<accession>A0ABS3GX01</accession>
<dbReference type="RefSeq" id="WP_207111440.1">
    <property type="nucleotide sequence ID" value="NZ_JAFLWD010000007.1"/>
</dbReference>
<evidence type="ECO:0000256" key="3">
    <source>
        <dbReference type="ARBA" id="ARBA00022692"/>
    </source>
</evidence>
<dbReference type="InterPro" id="IPR010343">
    <property type="entry name" value="ArAE_1"/>
</dbReference>
<proteinExistence type="predicted"/>
<feature type="domain" description="Putative aromatic acid exporter C-terminal" evidence="7">
    <location>
        <begin position="145"/>
        <end position="309"/>
    </location>
</feature>
<evidence type="ECO:0000256" key="5">
    <source>
        <dbReference type="ARBA" id="ARBA00023136"/>
    </source>
</evidence>
<dbReference type="Proteomes" id="UP000664632">
    <property type="component" value="Unassembled WGS sequence"/>
</dbReference>
<evidence type="ECO:0000256" key="1">
    <source>
        <dbReference type="ARBA" id="ARBA00004651"/>
    </source>
</evidence>
<name>A0ABS3GX01_9ENTE</name>
<keyword evidence="3 6" id="KW-0812">Transmembrane</keyword>
<dbReference type="Pfam" id="PF06081">
    <property type="entry name" value="ArAE_1"/>
    <property type="match status" value="1"/>
</dbReference>
<evidence type="ECO:0000313" key="9">
    <source>
        <dbReference type="Proteomes" id="UP000664632"/>
    </source>
</evidence>
<feature type="transmembrane region" description="Helical" evidence="6">
    <location>
        <begin position="51"/>
        <end position="69"/>
    </location>
</feature>
<dbReference type="InterPro" id="IPR021062">
    <property type="entry name" value="ArAE_1_C"/>
</dbReference>
<feature type="transmembrane region" description="Helical" evidence="6">
    <location>
        <begin position="76"/>
        <end position="95"/>
    </location>
</feature>
<reference evidence="8 9" key="1">
    <citation type="submission" date="2021-03" db="EMBL/GenBank/DDBJ databases">
        <title>Enterococcal diversity collection.</title>
        <authorList>
            <person name="Gilmore M.S."/>
            <person name="Schwartzman J."/>
            <person name="Van Tyne D."/>
            <person name="Martin M."/>
            <person name="Earl A.M."/>
            <person name="Manson A.L."/>
            <person name="Straub T."/>
            <person name="Salamzade R."/>
            <person name="Saavedra J."/>
            <person name="Lebreton F."/>
            <person name="Prichula J."/>
            <person name="Schaufler K."/>
            <person name="Gaca A."/>
            <person name="Sgardioli B."/>
            <person name="Wagenaar J."/>
            <person name="Strong T."/>
        </authorList>
    </citation>
    <scope>NUCLEOTIDE SEQUENCE [LARGE SCALE GENOMIC DNA]</scope>
    <source>
        <strain evidence="8 9">DIV0869a</strain>
    </source>
</reference>
<comment type="caution">
    <text evidence="8">The sequence shown here is derived from an EMBL/GenBank/DDBJ whole genome shotgun (WGS) entry which is preliminary data.</text>
</comment>
<dbReference type="PANTHER" id="PTHR40064:SF1">
    <property type="entry name" value="MEMBRANE PROTEIN"/>
    <property type="match status" value="1"/>
</dbReference>
<evidence type="ECO:0000259" key="7">
    <source>
        <dbReference type="Pfam" id="PF11728"/>
    </source>
</evidence>
<feature type="transmembrane region" description="Helical" evidence="6">
    <location>
        <begin position="115"/>
        <end position="140"/>
    </location>
</feature>
<dbReference type="InterPro" id="IPR052984">
    <property type="entry name" value="UPF0421"/>
</dbReference>
<dbReference type="InterPro" id="IPR038323">
    <property type="entry name" value="ArAE_1_C_sf"/>
</dbReference>